<evidence type="ECO:0000313" key="1">
    <source>
        <dbReference type="EMBL" id="KAH3665003.1"/>
    </source>
</evidence>
<organism evidence="1 2">
    <name type="scientific">Ogataea polymorpha</name>
    <dbReference type="NCBI Taxonomy" id="460523"/>
    <lineage>
        <taxon>Eukaryota</taxon>
        <taxon>Fungi</taxon>
        <taxon>Dikarya</taxon>
        <taxon>Ascomycota</taxon>
        <taxon>Saccharomycotina</taxon>
        <taxon>Pichiomycetes</taxon>
        <taxon>Pichiales</taxon>
        <taxon>Pichiaceae</taxon>
        <taxon>Ogataea</taxon>
    </lineage>
</organism>
<dbReference type="Proteomes" id="UP000788993">
    <property type="component" value="Unassembled WGS sequence"/>
</dbReference>
<reference evidence="1" key="2">
    <citation type="submission" date="2021-01" db="EMBL/GenBank/DDBJ databases">
        <authorList>
            <person name="Schikora-Tamarit M.A."/>
        </authorList>
    </citation>
    <scope>NUCLEOTIDE SEQUENCE</scope>
    <source>
        <strain evidence="1">NCAIM Y.01608</strain>
    </source>
</reference>
<reference evidence="1" key="1">
    <citation type="journal article" date="2021" name="Open Biol.">
        <title>Shared evolutionary footprints suggest mitochondrial oxidative damage underlies multiple complex I losses in fungi.</title>
        <authorList>
            <person name="Schikora-Tamarit M.A."/>
            <person name="Marcet-Houben M."/>
            <person name="Nosek J."/>
            <person name="Gabaldon T."/>
        </authorList>
    </citation>
    <scope>NUCLEOTIDE SEQUENCE</scope>
    <source>
        <strain evidence="1">NCAIM Y.01608</strain>
    </source>
</reference>
<name>A0A9P8P376_9ASCO</name>
<evidence type="ECO:0000313" key="2">
    <source>
        <dbReference type="Proteomes" id="UP000788993"/>
    </source>
</evidence>
<protein>
    <submittedName>
        <fullName evidence="1">Uncharacterized protein</fullName>
    </submittedName>
</protein>
<keyword evidence="2" id="KW-1185">Reference proteome</keyword>
<comment type="caution">
    <text evidence="1">The sequence shown here is derived from an EMBL/GenBank/DDBJ whole genome shotgun (WGS) entry which is preliminary data.</text>
</comment>
<proteinExistence type="predicted"/>
<gene>
    <name evidence="1" type="ORF">OGATHE_003818</name>
</gene>
<dbReference type="AlphaFoldDB" id="A0A9P8P376"/>
<sequence>MQPPVGRSQVLIVESKDADTIQRPSGEKSIAVILLECPNSCLTTLCVAESTTTMERSSKAKATRSEPLCNTGDSLFVQLVIFAKFSTLQVIHSNATIAGSNKGKVSALSDVHGLDNATIDCIQNVFTNLFVSRVPCTCKRFVLVRSHNIGPISFSGVLLSYHGDWREFVLER</sequence>
<accession>A0A9P8P376</accession>
<dbReference type="EMBL" id="JAEUBD010001178">
    <property type="protein sequence ID" value="KAH3665003.1"/>
    <property type="molecule type" value="Genomic_DNA"/>
</dbReference>